<dbReference type="EnsemblPlants" id="Pp3c16_24860V3.1">
    <property type="protein sequence ID" value="Pp3c16_24860V3.1"/>
    <property type="gene ID" value="Pp3c16_24860"/>
</dbReference>
<feature type="transmembrane region" description="Helical" evidence="5">
    <location>
        <begin position="12"/>
        <end position="32"/>
    </location>
</feature>
<dbReference type="InParanoid" id="A0A2K1J9W2"/>
<accession>A0A2K1J9W2</accession>
<evidence type="ECO:0000256" key="1">
    <source>
        <dbReference type="ARBA" id="ARBA00004141"/>
    </source>
</evidence>
<dbReference type="OMA" id="ISMYEAL"/>
<dbReference type="PANTHER" id="PTHR48022:SF2">
    <property type="entry name" value="PLASTIDIC GLUCOSE TRANSPORTER 4"/>
    <property type="match status" value="1"/>
</dbReference>
<dbReference type="GO" id="GO:0022857">
    <property type="term" value="F:transmembrane transporter activity"/>
    <property type="evidence" value="ECO:0007669"/>
    <property type="project" value="InterPro"/>
</dbReference>
<dbReference type="InterPro" id="IPR050360">
    <property type="entry name" value="MFS_Sugar_Transporters"/>
</dbReference>
<sequence>MAALIVMTRNVCTFRFILAFSLGAGPVPGPLLPEIFGARIRAKAVALSLGVHWICNFMIGLFFLNVVQKFGVSTRYLFVSAMCAAEVAYVSSNVIETKGRSLEDIERELNPAV</sequence>
<dbReference type="Gramene" id="Pp3c16_24860V3.1">
    <property type="protein sequence ID" value="Pp3c16_24860V3.1"/>
    <property type="gene ID" value="Pp3c16_24860"/>
</dbReference>
<dbReference type="Pfam" id="PF00083">
    <property type="entry name" value="Sugar_tr"/>
    <property type="match status" value="1"/>
</dbReference>
<dbReference type="InterPro" id="IPR005828">
    <property type="entry name" value="MFS_sugar_transport-like"/>
</dbReference>
<keyword evidence="8" id="KW-1185">Reference proteome</keyword>
<evidence type="ECO:0000313" key="8">
    <source>
        <dbReference type="Proteomes" id="UP000006727"/>
    </source>
</evidence>
<organism evidence="6">
    <name type="scientific">Physcomitrium patens</name>
    <name type="common">Spreading-leaved earth moss</name>
    <name type="synonym">Physcomitrella patens</name>
    <dbReference type="NCBI Taxonomy" id="3218"/>
    <lineage>
        <taxon>Eukaryota</taxon>
        <taxon>Viridiplantae</taxon>
        <taxon>Streptophyta</taxon>
        <taxon>Embryophyta</taxon>
        <taxon>Bryophyta</taxon>
        <taxon>Bryophytina</taxon>
        <taxon>Bryopsida</taxon>
        <taxon>Funariidae</taxon>
        <taxon>Funariales</taxon>
        <taxon>Funariaceae</taxon>
        <taxon>Physcomitrium</taxon>
    </lineage>
</organism>
<keyword evidence="2 5" id="KW-0812">Transmembrane</keyword>
<dbReference type="GO" id="GO:0016020">
    <property type="term" value="C:membrane"/>
    <property type="evidence" value="ECO:0007669"/>
    <property type="project" value="UniProtKB-SubCell"/>
</dbReference>
<evidence type="ECO:0008006" key="9">
    <source>
        <dbReference type="Google" id="ProtNLM"/>
    </source>
</evidence>
<protein>
    <recommendedName>
        <fullName evidence="9">Major facilitator superfamily (MFS) profile domain-containing protein</fullName>
    </recommendedName>
</protein>
<comment type="subcellular location">
    <subcellularLocation>
        <location evidence="1">Membrane</location>
        <topology evidence="1">Multi-pass membrane protein</topology>
    </subcellularLocation>
</comment>
<reference evidence="7" key="3">
    <citation type="submission" date="2020-12" db="UniProtKB">
        <authorList>
            <consortium name="EnsemblPlants"/>
        </authorList>
    </citation>
    <scope>IDENTIFICATION</scope>
</reference>
<gene>
    <name evidence="6" type="ORF">PHYPA_021426</name>
</gene>
<dbReference type="AlphaFoldDB" id="A0A2K1J9W2"/>
<dbReference type="STRING" id="3218.A0A2K1J9W2"/>
<dbReference type="PANTHER" id="PTHR48022">
    <property type="entry name" value="PLASTIDIC GLUCOSE TRANSPORTER 4"/>
    <property type="match status" value="1"/>
</dbReference>
<dbReference type="EMBL" id="ABEU02000016">
    <property type="protein sequence ID" value="PNR38315.1"/>
    <property type="molecule type" value="Genomic_DNA"/>
</dbReference>
<reference evidence="6 8" key="2">
    <citation type="journal article" date="2018" name="Plant J.">
        <title>The Physcomitrella patens chromosome-scale assembly reveals moss genome structure and evolution.</title>
        <authorList>
            <person name="Lang D."/>
            <person name="Ullrich K.K."/>
            <person name="Murat F."/>
            <person name="Fuchs J."/>
            <person name="Jenkins J."/>
            <person name="Haas F.B."/>
            <person name="Piednoel M."/>
            <person name="Gundlach H."/>
            <person name="Van Bel M."/>
            <person name="Meyberg R."/>
            <person name="Vives C."/>
            <person name="Morata J."/>
            <person name="Symeonidi A."/>
            <person name="Hiss M."/>
            <person name="Muchero W."/>
            <person name="Kamisugi Y."/>
            <person name="Saleh O."/>
            <person name="Blanc G."/>
            <person name="Decker E.L."/>
            <person name="van Gessel N."/>
            <person name="Grimwood J."/>
            <person name="Hayes R.D."/>
            <person name="Graham S.W."/>
            <person name="Gunter L.E."/>
            <person name="McDaniel S.F."/>
            <person name="Hoernstein S.N.W."/>
            <person name="Larsson A."/>
            <person name="Li F.W."/>
            <person name="Perroud P.F."/>
            <person name="Phillips J."/>
            <person name="Ranjan P."/>
            <person name="Rokshar D.S."/>
            <person name="Rothfels C.J."/>
            <person name="Schneider L."/>
            <person name="Shu S."/>
            <person name="Stevenson D.W."/>
            <person name="Thummler F."/>
            <person name="Tillich M."/>
            <person name="Villarreal Aguilar J.C."/>
            <person name="Widiez T."/>
            <person name="Wong G.K."/>
            <person name="Wymore A."/>
            <person name="Zhang Y."/>
            <person name="Zimmer A.D."/>
            <person name="Quatrano R.S."/>
            <person name="Mayer K.F.X."/>
            <person name="Goodstein D."/>
            <person name="Casacuberta J.M."/>
            <person name="Vandepoele K."/>
            <person name="Reski R."/>
            <person name="Cuming A.C."/>
            <person name="Tuskan G.A."/>
            <person name="Maumus F."/>
            <person name="Salse J."/>
            <person name="Schmutz J."/>
            <person name="Rensing S.A."/>
        </authorList>
    </citation>
    <scope>NUCLEOTIDE SEQUENCE [LARGE SCALE GENOMIC DNA]</scope>
    <source>
        <strain evidence="7 8">cv. Gransden 2004</strain>
    </source>
</reference>
<reference evidence="6 8" key="1">
    <citation type="journal article" date="2008" name="Science">
        <title>The Physcomitrella genome reveals evolutionary insights into the conquest of land by plants.</title>
        <authorList>
            <person name="Rensing S."/>
            <person name="Lang D."/>
            <person name="Zimmer A."/>
            <person name="Terry A."/>
            <person name="Salamov A."/>
            <person name="Shapiro H."/>
            <person name="Nishiyama T."/>
            <person name="Perroud P.-F."/>
            <person name="Lindquist E."/>
            <person name="Kamisugi Y."/>
            <person name="Tanahashi T."/>
            <person name="Sakakibara K."/>
            <person name="Fujita T."/>
            <person name="Oishi K."/>
            <person name="Shin-I T."/>
            <person name="Kuroki Y."/>
            <person name="Toyoda A."/>
            <person name="Suzuki Y."/>
            <person name="Hashimoto A."/>
            <person name="Yamaguchi K."/>
            <person name="Sugano A."/>
            <person name="Kohara Y."/>
            <person name="Fujiyama A."/>
            <person name="Anterola A."/>
            <person name="Aoki S."/>
            <person name="Ashton N."/>
            <person name="Barbazuk W.B."/>
            <person name="Barker E."/>
            <person name="Bennetzen J."/>
            <person name="Bezanilla M."/>
            <person name="Blankenship R."/>
            <person name="Cho S.H."/>
            <person name="Dutcher S."/>
            <person name="Estelle M."/>
            <person name="Fawcett J.A."/>
            <person name="Gundlach H."/>
            <person name="Hanada K."/>
            <person name="Heyl A."/>
            <person name="Hicks K.A."/>
            <person name="Hugh J."/>
            <person name="Lohr M."/>
            <person name="Mayer K."/>
            <person name="Melkozernov A."/>
            <person name="Murata T."/>
            <person name="Nelson D."/>
            <person name="Pils B."/>
            <person name="Prigge M."/>
            <person name="Reiss B."/>
            <person name="Renner T."/>
            <person name="Rombauts S."/>
            <person name="Rushton P."/>
            <person name="Sanderfoot A."/>
            <person name="Schween G."/>
            <person name="Shiu S.-H."/>
            <person name="Stueber K."/>
            <person name="Theodoulou F.L."/>
            <person name="Tu H."/>
            <person name="Van de Peer Y."/>
            <person name="Verrier P.J."/>
            <person name="Waters E."/>
            <person name="Wood A."/>
            <person name="Yang L."/>
            <person name="Cove D."/>
            <person name="Cuming A."/>
            <person name="Hasebe M."/>
            <person name="Lucas S."/>
            <person name="Mishler D.B."/>
            <person name="Reski R."/>
            <person name="Grigoriev I."/>
            <person name="Quatrano R.S."/>
            <person name="Boore J.L."/>
        </authorList>
    </citation>
    <scope>NUCLEOTIDE SEQUENCE [LARGE SCALE GENOMIC DNA]</scope>
    <source>
        <strain evidence="7 8">cv. Gransden 2004</strain>
    </source>
</reference>
<dbReference type="SUPFAM" id="SSF103473">
    <property type="entry name" value="MFS general substrate transporter"/>
    <property type="match status" value="1"/>
</dbReference>
<dbReference type="Proteomes" id="UP000006727">
    <property type="component" value="Chromosome 16"/>
</dbReference>
<dbReference type="PaxDb" id="3218-PP1S4_388V6.1"/>
<evidence type="ECO:0000313" key="6">
    <source>
        <dbReference type="EMBL" id="PNR38315.1"/>
    </source>
</evidence>
<evidence type="ECO:0000256" key="4">
    <source>
        <dbReference type="ARBA" id="ARBA00023136"/>
    </source>
</evidence>
<proteinExistence type="predicted"/>
<keyword evidence="4 5" id="KW-0472">Membrane</keyword>
<evidence type="ECO:0000256" key="5">
    <source>
        <dbReference type="SAM" id="Phobius"/>
    </source>
</evidence>
<evidence type="ECO:0000256" key="2">
    <source>
        <dbReference type="ARBA" id="ARBA00022692"/>
    </source>
</evidence>
<feature type="transmembrane region" description="Helical" evidence="5">
    <location>
        <begin position="44"/>
        <end position="64"/>
    </location>
</feature>
<keyword evidence="3 5" id="KW-1133">Transmembrane helix</keyword>
<evidence type="ECO:0000256" key="3">
    <source>
        <dbReference type="ARBA" id="ARBA00022989"/>
    </source>
</evidence>
<dbReference type="InterPro" id="IPR036259">
    <property type="entry name" value="MFS_trans_sf"/>
</dbReference>
<dbReference type="Gene3D" id="1.20.1250.20">
    <property type="entry name" value="MFS general substrate transporter like domains"/>
    <property type="match status" value="1"/>
</dbReference>
<evidence type="ECO:0000313" key="7">
    <source>
        <dbReference type="EnsemblPlants" id="Pp3c16_24860V3.1"/>
    </source>
</evidence>
<name>A0A2K1J9W2_PHYPA</name>